<keyword evidence="3" id="KW-1185">Reference proteome</keyword>
<evidence type="ECO:0000313" key="2">
    <source>
        <dbReference type="EMBL" id="KAK3945499.1"/>
    </source>
</evidence>
<dbReference type="AlphaFoldDB" id="A0AAN6S9K3"/>
<dbReference type="EMBL" id="MU853754">
    <property type="protein sequence ID" value="KAK3945499.1"/>
    <property type="molecule type" value="Genomic_DNA"/>
</dbReference>
<feature type="compositionally biased region" description="Basic and acidic residues" evidence="1">
    <location>
        <begin position="165"/>
        <end position="176"/>
    </location>
</feature>
<dbReference type="Proteomes" id="UP001303473">
    <property type="component" value="Unassembled WGS sequence"/>
</dbReference>
<feature type="region of interest" description="Disordered" evidence="1">
    <location>
        <begin position="399"/>
        <end position="424"/>
    </location>
</feature>
<evidence type="ECO:0000313" key="3">
    <source>
        <dbReference type="Proteomes" id="UP001303473"/>
    </source>
</evidence>
<proteinExistence type="predicted"/>
<evidence type="ECO:0000256" key="1">
    <source>
        <dbReference type="SAM" id="MobiDB-lite"/>
    </source>
</evidence>
<accession>A0AAN6S9K3</accession>
<feature type="region of interest" description="Disordered" evidence="1">
    <location>
        <begin position="165"/>
        <end position="184"/>
    </location>
</feature>
<gene>
    <name evidence="2" type="ORF">QBC46DRAFT_349371</name>
</gene>
<comment type="caution">
    <text evidence="2">The sequence shown here is derived from an EMBL/GenBank/DDBJ whole genome shotgun (WGS) entry which is preliminary data.</text>
</comment>
<reference evidence="3" key="1">
    <citation type="journal article" date="2023" name="Mol. Phylogenet. Evol.">
        <title>Genome-scale phylogeny and comparative genomics of the fungal order Sordariales.</title>
        <authorList>
            <person name="Hensen N."/>
            <person name="Bonometti L."/>
            <person name="Westerberg I."/>
            <person name="Brannstrom I.O."/>
            <person name="Guillou S."/>
            <person name="Cros-Aarteil S."/>
            <person name="Calhoun S."/>
            <person name="Haridas S."/>
            <person name="Kuo A."/>
            <person name="Mondo S."/>
            <person name="Pangilinan J."/>
            <person name="Riley R."/>
            <person name="LaButti K."/>
            <person name="Andreopoulos B."/>
            <person name="Lipzen A."/>
            <person name="Chen C."/>
            <person name="Yan M."/>
            <person name="Daum C."/>
            <person name="Ng V."/>
            <person name="Clum A."/>
            <person name="Steindorff A."/>
            <person name="Ohm R.A."/>
            <person name="Martin F."/>
            <person name="Silar P."/>
            <person name="Natvig D.O."/>
            <person name="Lalanne C."/>
            <person name="Gautier V."/>
            <person name="Ament-Velasquez S.L."/>
            <person name="Kruys A."/>
            <person name="Hutchinson M.I."/>
            <person name="Powell A.J."/>
            <person name="Barry K."/>
            <person name="Miller A.N."/>
            <person name="Grigoriev I.V."/>
            <person name="Debuchy R."/>
            <person name="Gladieux P."/>
            <person name="Hiltunen Thoren M."/>
            <person name="Johannesson H."/>
        </authorList>
    </citation>
    <scope>NUCLEOTIDE SEQUENCE [LARGE SCALE GENOMIC DNA]</scope>
    <source>
        <strain evidence="3">CBS 340.73</strain>
    </source>
</reference>
<protein>
    <submittedName>
        <fullName evidence="2">Uncharacterized protein</fullName>
    </submittedName>
</protein>
<name>A0AAN6S9K3_9PEZI</name>
<sequence>MTSPLSNTSPTQAISNLLELIFEVWCYIPHSKLSQSVADLPGVLEKEFDTRTWKISIFPRPTILEARCDVAGPKQVLAAYRIKFETRHVFSTGGRHIANLDYVISTGGRDVANLDYVAKTLDAALTKASIRGNGLLRIIVPRNPVEYAGDRLAVHIRDISRALSDPRKIPKPETSTHPHPHHPHKDCDGAAILQCIEEELHKQKLAHDALRREVAVVAAEKPNLWHDATTLVNVVDHIAALVKHSYDLVYLFDNNVGRAPRGPGLWNAARDLVKPEYGALAVRDKAIEQLKDIVRRDCVLFYQAAYGLVPTIRVFKQEEYKHLKRAMILTDGAPERMFMATVFGPAHDCGLRSSNYHPPAESAGAAAINGHYWDIVEAGYRRMVASIEALNKALGDATHSSKWMPSVTNTSCRESAGSSSWEEK</sequence>
<organism evidence="2 3">
    <name type="scientific">Diplogelasinospora grovesii</name>
    <dbReference type="NCBI Taxonomy" id="303347"/>
    <lineage>
        <taxon>Eukaryota</taxon>
        <taxon>Fungi</taxon>
        <taxon>Dikarya</taxon>
        <taxon>Ascomycota</taxon>
        <taxon>Pezizomycotina</taxon>
        <taxon>Sordariomycetes</taxon>
        <taxon>Sordariomycetidae</taxon>
        <taxon>Sordariales</taxon>
        <taxon>Diplogelasinosporaceae</taxon>
        <taxon>Diplogelasinospora</taxon>
    </lineage>
</organism>